<gene>
    <name evidence="1" type="ORF">LTRI10_LOCUS22864</name>
</gene>
<evidence type="ECO:0000313" key="2">
    <source>
        <dbReference type="Proteomes" id="UP001497516"/>
    </source>
</evidence>
<sequence>MPHYELEVSEEATESGVRVNKLQPWRQSLGTLEHRVKQVAADKEPTGNNQDSNIVHGLPRAQPFPPLVLGIITVVAGDTATFVDAHPSTGELALALAPTTTIVPRAASPTTTITPNVDELASFDPAADLDSTKLETTDIHSRITSPSSYEFAL</sequence>
<organism evidence="1 2">
    <name type="scientific">Linum trigynum</name>
    <dbReference type="NCBI Taxonomy" id="586398"/>
    <lineage>
        <taxon>Eukaryota</taxon>
        <taxon>Viridiplantae</taxon>
        <taxon>Streptophyta</taxon>
        <taxon>Embryophyta</taxon>
        <taxon>Tracheophyta</taxon>
        <taxon>Spermatophyta</taxon>
        <taxon>Magnoliopsida</taxon>
        <taxon>eudicotyledons</taxon>
        <taxon>Gunneridae</taxon>
        <taxon>Pentapetalae</taxon>
        <taxon>rosids</taxon>
        <taxon>fabids</taxon>
        <taxon>Malpighiales</taxon>
        <taxon>Linaceae</taxon>
        <taxon>Linum</taxon>
    </lineage>
</organism>
<dbReference type="Proteomes" id="UP001497516">
    <property type="component" value="Chromosome 4"/>
</dbReference>
<dbReference type="AlphaFoldDB" id="A0AAV2E712"/>
<protein>
    <submittedName>
        <fullName evidence="1">Uncharacterized protein</fullName>
    </submittedName>
</protein>
<proteinExistence type="predicted"/>
<evidence type="ECO:0000313" key="1">
    <source>
        <dbReference type="EMBL" id="CAL1381487.1"/>
    </source>
</evidence>
<name>A0AAV2E712_9ROSI</name>
<keyword evidence="2" id="KW-1185">Reference proteome</keyword>
<dbReference type="EMBL" id="OZ034817">
    <property type="protein sequence ID" value="CAL1381487.1"/>
    <property type="molecule type" value="Genomic_DNA"/>
</dbReference>
<reference evidence="1 2" key="1">
    <citation type="submission" date="2024-04" db="EMBL/GenBank/DDBJ databases">
        <authorList>
            <person name="Fracassetti M."/>
        </authorList>
    </citation>
    <scope>NUCLEOTIDE SEQUENCE [LARGE SCALE GENOMIC DNA]</scope>
</reference>
<accession>A0AAV2E712</accession>